<dbReference type="Pfam" id="PF10099">
    <property type="entry name" value="RskA_C"/>
    <property type="match status" value="1"/>
</dbReference>
<keyword evidence="16" id="KW-1185">Reference proteome</keyword>
<keyword evidence="3" id="KW-1003">Cell membrane</keyword>
<evidence type="ECO:0000256" key="9">
    <source>
        <dbReference type="ARBA" id="ARBA00029829"/>
    </source>
</evidence>
<evidence type="ECO:0000313" key="16">
    <source>
        <dbReference type="Proteomes" id="UP001183648"/>
    </source>
</evidence>
<dbReference type="EMBL" id="JAVDYG010000001">
    <property type="protein sequence ID" value="MDR7364159.1"/>
    <property type="molecule type" value="Genomic_DNA"/>
</dbReference>
<sequence>MSIDVHTLSGAYALDALTTEEAEEFEAHLQGCGACRTEVAEFREVVAAMGAQSWAASPRHLRAEVLGAAERAAQERPPARVEGTPVVDLATRRRRSPALMLAVAVAVVAAAVGGFIGVRTLGAQDAQTVPLAAPAQVVFNASDASQLAVKTSNGGTLHVAISQARKEMAVDARDLPRLDRQHVYQLWAVHNGITTSAAVLGADTTGAAMGLPGEDTQIAVTVEPGTGSKQPTSQPIATVDPSSI</sequence>
<evidence type="ECO:0000256" key="4">
    <source>
        <dbReference type="ARBA" id="ARBA00022692"/>
    </source>
</evidence>
<evidence type="ECO:0000256" key="3">
    <source>
        <dbReference type="ARBA" id="ARBA00022475"/>
    </source>
</evidence>
<evidence type="ECO:0000256" key="12">
    <source>
        <dbReference type="SAM" id="Phobius"/>
    </source>
</evidence>
<keyword evidence="5 12" id="KW-1133">Transmembrane helix</keyword>
<evidence type="ECO:0000259" key="14">
    <source>
        <dbReference type="Pfam" id="PF13490"/>
    </source>
</evidence>
<accession>A0ABU2C0M4</accession>
<proteinExistence type="predicted"/>
<evidence type="ECO:0000256" key="8">
    <source>
        <dbReference type="ARBA" id="ARBA00023163"/>
    </source>
</evidence>
<keyword evidence="4 12" id="KW-0812">Transmembrane</keyword>
<evidence type="ECO:0000256" key="2">
    <source>
        <dbReference type="ARBA" id="ARBA00004236"/>
    </source>
</evidence>
<dbReference type="InterPro" id="IPR051474">
    <property type="entry name" value="Anti-sigma-K/W_factor"/>
</dbReference>
<feature type="compositionally biased region" description="Polar residues" evidence="11">
    <location>
        <begin position="227"/>
        <end position="244"/>
    </location>
</feature>
<evidence type="ECO:0000256" key="1">
    <source>
        <dbReference type="ARBA" id="ARBA00004167"/>
    </source>
</evidence>
<feature type="domain" description="Anti-sigma K factor RskA C-terminal" evidence="13">
    <location>
        <begin position="101"/>
        <end position="236"/>
    </location>
</feature>
<reference evidence="15 16" key="1">
    <citation type="submission" date="2023-07" db="EMBL/GenBank/DDBJ databases">
        <title>Sequencing the genomes of 1000 actinobacteria strains.</title>
        <authorList>
            <person name="Klenk H.-P."/>
        </authorList>
    </citation>
    <scope>NUCLEOTIDE SEQUENCE [LARGE SCALE GENOMIC DNA]</scope>
    <source>
        <strain evidence="15 16">DSM 19426</strain>
    </source>
</reference>
<dbReference type="InterPro" id="IPR041916">
    <property type="entry name" value="Anti_sigma_zinc_sf"/>
</dbReference>
<keyword evidence="8" id="KW-0804">Transcription</keyword>
<keyword evidence="6" id="KW-0805">Transcription regulation</keyword>
<feature type="domain" description="Putative zinc-finger" evidence="14">
    <location>
        <begin position="4"/>
        <end position="36"/>
    </location>
</feature>
<gene>
    <name evidence="15" type="ORF">J2S63_003712</name>
</gene>
<keyword evidence="7 12" id="KW-0472">Membrane</keyword>
<evidence type="ECO:0000256" key="6">
    <source>
        <dbReference type="ARBA" id="ARBA00023015"/>
    </source>
</evidence>
<comment type="caution">
    <text evidence="15">The sequence shown here is derived from an EMBL/GenBank/DDBJ whole genome shotgun (WGS) entry which is preliminary data.</text>
</comment>
<dbReference type="InterPro" id="IPR027383">
    <property type="entry name" value="Znf_put"/>
</dbReference>
<organism evidence="15 16">
    <name type="scientific">Nocardioides marmoribigeumensis</name>
    <dbReference type="NCBI Taxonomy" id="433649"/>
    <lineage>
        <taxon>Bacteria</taxon>
        <taxon>Bacillati</taxon>
        <taxon>Actinomycetota</taxon>
        <taxon>Actinomycetes</taxon>
        <taxon>Propionibacteriales</taxon>
        <taxon>Nocardioidaceae</taxon>
        <taxon>Nocardioides</taxon>
    </lineage>
</organism>
<dbReference type="RefSeq" id="WP_310305473.1">
    <property type="nucleotide sequence ID" value="NZ_BAAAPS010000005.1"/>
</dbReference>
<dbReference type="Gene3D" id="1.10.10.1320">
    <property type="entry name" value="Anti-sigma factor, zinc-finger domain"/>
    <property type="match status" value="1"/>
</dbReference>
<evidence type="ECO:0000256" key="5">
    <source>
        <dbReference type="ARBA" id="ARBA00022989"/>
    </source>
</evidence>
<evidence type="ECO:0000313" key="15">
    <source>
        <dbReference type="EMBL" id="MDR7364159.1"/>
    </source>
</evidence>
<evidence type="ECO:0000256" key="10">
    <source>
        <dbReference type="ARBA" id="ARBA00030803"/>
    </source>
</evidence>
<feature type="region of interest" description="Disordered" evidence="11">
    <location>
        <begin position="224"/>
        <end position="244"/>
    </location>
</feature>
<comment type="subcellular location">
    <subcellularLocation>
        <location evidence="2">Cell membrane</location>
    </subcellularLocation>
    <subcellularLocation>
        <location evidence="1">Membrane</location>
        <topology evidence="1">Single-pass membrane protein</topology>
    </subcellularLocation>
</comment>
<evidence type="ECO:0000259" key="13">
    <source>
        <dbReference type="Pfam" id="PF10099"/>
    </source>
</evidence>
<dbReference type="PANTHER" id="PTHR37461">
    <property type="entry name" value="ANTI-SIGMA-K FACTOR RSKA"/>
    <property type="match status" value="1"/>
</dbReference>
<feature type="transmembrane region" description="Helical" evidence="12">
    <location>
        <begin position="98"/>
        <end position="118"/>
    </location>
</feature>
<protein>
    <recommendedName>
        <fullName evidence="10">Regulator of SigK</fullName>
    </recommendedName>
    <alternativeName>
        <fullName evidence="9">Sigma-K anti-sigma factor RskA</fullName>
    </alternativeName>
</protein>
<evidence type="ECO:0000256" key="11">
    <source>
        <dbReference type="SAM" id="MobiDB-lite"/>
    </source>
</evidence>
<name>A0ABU2C0M4_9ACTN</name>
<dbReference type="PANTHER" id="PTHR37461:SF1">
    <property type="entry name" value="ANTI-SIGMA-K FACTOR RSKA"/>
    <property type="match status" value="1"/>
</dbReference>
<dbReference type="Proteomes" id="UP001183648">
    <property type="component" value="Unassembled WGS sequence"/>
</dbReference>
<dbReference type="InterPro" id="IPR018764">
    <property type="entry name" value="RskA_C"/>
</dbReference>
<evidence type="ECO:0000256" key="7">
    <source>
        <dbReference type="ARBA" id="ARBA00023136"/>
    </source>
</evidence>
<dbReference type="Pfam" id="PF13490">
    <property type="entry name" value="zf-HC2"/>
    <property type="match status" value="1"/>
</dbReference>